<feature type="compositionally biased region" description="Polar residues" evidence="2">
    <location>
        <begin position="64"/>
        <end position="86"/>
    </location>
</feature>
<dbReference type="SMART" id="SM00028">
    <property type="entry name" value="TPR"/>
    <property type="match status" value="2"/>
</dbReference>
<dbReference type="AlphaFoldDB" id="A0A8J4U3M6"/>
<proteinExistence type="predicted"/>
<feature type="repeat" description="TPR" evidence="1">
    <location>
        <begin position="295"/>
        <end position="328"/>
    </location>
</feature>
<gene>
    <name evidence="3" type="primary">fkbpl</name>
    <name evidence="3" type="ORF">DAT39_006808</name>
</gene>
<dbReference type="PANTHER" id="PTHR46512">
    <property type="entry name" value="PEPTIDYLPROLYL ISOMERASE"/>
    <property type="match status" value="1"/>
</dbReference>
<name>A0A8J4U3M6_CLAMG</name>
<dbReference type="InterPro" id="IPR019734">
    <property type="entry name" value="TPR_rpt"/>
</dbReference>
<dbReference type="PROSITE" id="PS50005">
    <property type="entry name" value="TPR"/>
    <property type="match status" value="1"/>
</dbReference>
<reference evidence="3" key="1">
    <citation type="submission" date="2020-07" db="EMBL/GenBank/DDBJ databases">
        <title>Clarias magur genome sequencing, assembly and annotation.</title>
        <authorList>
            <person name="Kushwaha B."/>
            <person name="Kumar R."/>
            <person name="Das P."/>
            <person name="Joshi C.G."/>
            <person name="Kumar D."/>
            <person name="Nagpure N.S."/>
            <person name="Pandey M."/>
            <person name="Agarwal S."/>
            <person name="Srivastava S."/>
            <person name="Singh M."/>
            <person name="Sahoo L."/>
            <person name="Jayasankar P."/>
            <person name="Meher P.K."/>
            <person name="Koringa P.G."/>
            <person name="Iquebal M.A."/>
            <person name="Das S.P."/>
            <person name="Bit A."/>
            <person name="Patnaik S."/>
            <person name="Patel N."/>
            <person name="Shah T.M."/>
            <person name="Hinsu A."/>
            <person name="Jena J.K."/>
        </authorList>
    </citation>
    <scope>NUCLEOTIDE SEQUENCE</scope>
    <source>
        <strain evidence="3">CIFAMagur01</strain>
        <tissue evidence="3">Testis</tissue>
    </source>
</reference>
<keyword evidence="4" id="KW-1185">Reference proteome</keyword>
<feature type="region of interest" description="Disordered" evidence="2">
    <location>
        <begin position="60"/>
        <end position="86"/>
    </location>
</feature>
<comment type="caution">
    <text evidence="3">The sequence shown here is derived from an EMBL/GenBank/DDBJ whole genome shotgun (WGS) entry which is preliminary data.</text>
</comment>
<dbReference type="Proteomes" id="UP000727407">
    <property type="component" value="Unassembled WGS sequence"/>
</dbReference>
<dbReference type="Pfam" id="PF00515">
    <property type="entry name" value="TPR_1"/>
    <property type="match status" value="1"/>
</dbReference>
<evidence type="ECO:0000313" key="3">
    <source>
        <dbReference type="EMBL" id="KAF5903484.1"/>
    </source>
</evidence>
<evidence type="ECO:0000313" key="4">
    <source>
        <dbReference type="Proteomes" id="UP000727407"/>
    </source>
</evidence>
<dbReference type="PROSITE" id="PS50293">
    <property type="entry name" value="TPR_REGION"/>
    <property type="match status" value="1"/>
</dbReference>
<keyword evidence="1" id="KW-0802">TPR repeat</keyword>
<dbReference type="InterPro" id="IPR050754">
    <property type="entry name" value="FKBP4/5/8-like"/>
</dbReference>
<protein>
    <submittedName>
        <fullName evidence="3">FK506-binding protein-like</fullName>
    </submittedName>
</protein>
<dbReference type="SUPFAM" id="SSF48452">
    <property type="entry name" value="TPR-like"/>
    <property type="match status" value="1"/>
</dbReference>
<organism evidence="3 4">
    <name type="scientific">Clarias magur</name>
    <name type="common">Asian catfish</name>
    <name type="synonym">Macropteronotus magur</name>
    <dbReference type="NCBI Taxonomy" id="1594786"/>
    <lineage>
        <taxon>Eukaryota</taxon>
        <taxon>Metazoa</taxon>
        <taxon>Chordata</taxon>
        <taxon>Craniata</taxon>
        <taxon>Vertebrata</taxon>
        <taxon>Euteleostomi</taxon>
        <taxon>Actinopterygii</taxon>
        <taxon>Neopterygii</taxon>
        <taxon>Teleostei</taxon>
        <taxon>Ostariophysi</taxon>
        <taxon>Siluriformes</taxon>
        <taxon>Clariidae</taxon>
        <taxon>Clarias</taxon>
    </lineage>
</organism>
<evidence type="ECO:0000256" key="2">
    <source>
        <dbReference type="SAM" id="MobiDB-lite"/>
    </source>
</evidence>
<dbReference type="Gene3D" id="1.25.40.10">
    <property type="entry name" value="Tetratricopeptide repeat domain"/>
    <property type="match status" value="1"/>
</dbReference>
<dbReference type="PANTHER" id="PTHR46512:SF10">
    <property type="entry name" value="FK506-BINDING PROTEIN-LIKE"/>
    <property type="match status" value="1"/>
</dbReference>
<sequence length="448" mass="50549">MATENNTEEYVTSESPWISVSPGGLWEVHRRRKRERKRGDNTPLLGSICKIRVRLINHTEEDNSQPVSSSETEAAVSDSSVQVTEFPRSQDSVLQVPLDRWIQLRMGEGQCDIIESCLEGMRAGETCEITVRPYQRHLNLAPSDDHAARMTEEERQPKKECFYLQLHSFTAGKESWQMPPMEKWTWVLSHKQQGSQRFGKGDIWGATHSYCCAVKLLITLKGQNRGKDGVPDVDGGRTCDRAVEAKNTQIQIEEEYRTVKAELHSNLSLCQLRLGQAVKAKDSSCKATALDPVNVKAWYRLGQACLQLEDFSEARQAFGKVLELQPGSTSAQNALKQMIEDILKNSPGGETVLNEYSHTKVLSDARRCDMVKILVAYLTNEHDNMSSILILVQLLPPSSQGRKRPGMSSSRHACDHLVKFIKRGTKCYRAQSKIFFNLSKFYPGKFTV</sequence>
<dbReference type="OrthoDB" id="433738at2759"/>
<dbReference type="EMBL" id="QNUK01000072">
    <property type="protein sequence ID" value="KAF5903484.1"/>
    <property type="molecule type" value="Genomic_DNA"/>
</dbReference>
<accession>A0A8J4U3M6</accession>
<evidence type="ECO:0000256" key="1">
    <source>
        <dbReference type="PROSITE-ProRule" id="PRU00339"/>
    </source>
</evidence>
<dbReference type="InterPro" id="IPR011990">
    <property type="entry name" value="TPR-like_helical_dom_sf"/>
</dbReference>